<reference evidence="2" key="1">
    <citation type="submission" date="2020-12" db="EMBL/GenBank/DDBJ databases">
        <title>Metabolic potential, ecology and presence of endohyphal bacteria is reflected in genomic diversity of Mucoromycotina.</title>
        <authorList>
            <person name="Muszewska A."/>
            <person name="Okrasinska A."/>
            <person name="Steczkiewicz K."/>
            <person name="Drgas O."/>
            <person name="Orlowska M."/>
            <person name="Perlinska-Lenart U."/>
            <person name="Aleksandrzak-Piekarczyk T."/>
            <person name="Szatraj K."/>
            <person name="Zielenkiewicz U."/>
            <person name="Pilsyk S."/>
            <person name="Malc E."/>
            <person name="Mieczkowski P."/>
            <person name="Kruszewska J.S."/>
            <person name="Biernat P."/>
            <person name="Pawlowska J."/>
        </authorList>
    </citation>
    <scope>NUCLEOTIDE SEQUENCE</scope>
    <source>
        <strain evidence="2">WA0000017839</strain>
    </source>
</reference>
<dbReference type="Gene3D" id="3.80.10.10">
    <property type="entry name" value="Ribonuclease Inhibitor"/>
    <property type="match status" value="1"/>
</dbReference>
<dbReference type="OrthoDB" id="2247563at2759"/>
<dbReference type="AlphaFoldDB" id="A0A8H7QLL1"/>
<evidence type="ECO:0000259" key="1">
    <source>
        <dbReference type="PROSITE" id="PS50181"/>
    </source>
</evidence>
<comment type="caution">
    <text evidence="2">The sequence shown here is derived from an EMBL/GenBank/DDBJ whole genome shotgun (WGS) entry which is preliminary data.</text>
</comment>
<evidence type="ECO:0000313" key="2">
    <source>
        <dbReference type="EMBL" id="KAG2194927.1"/>
    </source>
</evidence>
<dbReference type="PROSITE" id="PS50181">
    <property type="entry name" value="FBOX"/>
    <property type="match status" value="1"/>
</dbReference>
<dbReference type="InterPro" id="IPR032675">
    <property type="entry name" value="LRR_dom_sf"/>
</dbReference>
<sequence length="572" mass="65836">MDRLPRETFLIVTSYVDFETRFQLACACKLWYNIISSHNLYETVYMDRDLQPAMDFFKKNPPFRSTVKSLQVNATGLNFRLLKQWPSLFPNVVNFSLASAEIDMFGSDYEDEQDEEDYTEEEESFELGICFDIQDEIFKTWERLGSLSEFTKFVYTGTMLHSGSYPDLTLLDINFSIVPDHMVDTVMDHLLMGLQHAPNLQCFKVIAAKLTLMKLNVLHAHAPHLQALILEDMTLGEDTMEISGPPSSQPAPTVTRLEMQGNRFSFYENDDLCITDWLDYVATKYPAMEVLKMNQFTPASETYDSCIIHLVEHCPRLKTLNVDVCHLSTDVLRALDDTQIRLEKYSSQSQDMTQLRNLSLSTKQRHSVYRLDLVVPIGVTDFVECLSRFTGLTTINTYPSSDIDYMVGKPLHVPINTFLKQHPRLEFLTLSSCVLYMDPTEEENEIRSVLDTLELEKVTLKDTSVLQFIPKACPSLQVMVLKARFLDEQPDKTVLNFSDHDLVYMDIYIQNHAYVCVVKGGVGQWYKYEKQDRKIKYVVTTDEVKKGHVLEIQMHSIGRISLGVPRDPFLIV</sequence>
<dbReference type="InterPro" id="IPR001810">
    <property type="entry name" value="F-box_dom"/>
</dbReference>
<dbReference type="Proteomes" id="UP000603453">
    <property type="component" value="Unassembled WGS sequence"/>
</dbReference>
<gene>
    <name evidence="2" type="ORF">INT47_005603</name>
</gene>
<evidence type="ECO:0000313" key="3">
    <source>
        <dbReference type="Proteomes" id="UP000603453"/>
    </source>
</evidence>
<feature type="domain" description="F-box" evidence="1">
    <location>
        <begin position="1"/>
        <end position="44"/>
    </location>
</feature>
<protein>
    <recommendedName>
        <fullName evidence="1">F-box domain-containing protein</fullName>
    </recommendedName>
</protein>
<dbReference type="SUPFAM" id="SSF81383">
    <property type="entry name" value="F-box domain"/>
    <property type="match status" value="1"/>
</dbReference>
<keyword evidence="3" id="KW-1185">Reference proteome</keyword>
<dbReference type="CDD" id="cd09917">
    <property type="entry name" value="F-box_SF"/>
    <property type="match status" value="1"/>
</dbReference>
<dbReference type="SUPFAM" id="SSF52047">
    <property type="entry name" value="RNI-like"/>
    <property type="match status" value="1"/>
</dbReference>
<accession>A0A8H7QLL1</accession>
<dbReference type="InterPro" id="IPR036047">
    <property type="entry name" value="F-box-like_dom_sf"/>
</dbReference>
<proteinExistence type="predicted"/>
<dbReference type="EMBL" id="JAEPRD010000183">
    <property type="protein sequence ID" value="KAG2194927.1"/>
    <property type="molecule type" value="Genomic_DNA"/>
</dbReference>
<name>A0A8H7QLL1_9FUNG</name>
<organism evidence="2 3">
    <name type="scientific">Mucor saturninus</name>
    <dbReference type="NCBI Taxonomy" id="64648"/>
    <lineage>
        <taxon>Eukaryota</taxon>
        <taxon>Fungi</taxon>
        <taxon>Fungi incertae sedis</taxon>
        <taxon>Mucoromycota</taxon>
        <taxon>Mucoromycotina</taxon>
        <taxon>Mucoromycetes</taxon>
        <taxon>Mucorales</taxon>
        <taxon>Mucorineae</taxon>
        <taxon>Mucoraceae</taxon>
        <taxon>Mucor</taxon>
    </lineage>
</organism>
<dbReference type="Pfam" id="PF12937">
    <property type="entry name" value="F-box-like"/>
    <property type="match status" value="1"/>
</dbReference>
<dbReference type="Gene3D" id="1.20.1280.50">
    <property type="match status" value="1"/>
</dbReference>
<dbReference type="SMART" id="SM00256">
    <property type="entry name" value="FBOX"/>
    <property type="match status" value="1"/>
</dbReference>